<dbReference type="AlphaFoldDB" id="A0A7W4Z429"/>
<accession>A0A7W4Z429</accession>
<evidence type="ECO:0000256" key="1">
    <source>
        <dbReference type="SAM" id="MobiDB-lite"/>
    </source>
</evidence>
<proteinExistence type="predicted"/>
<dbReference type="EMBL" id="JACHWR010000014">
    <property type="protein sequence ID" value="MBB3045632.1"/>
    <property type="molecule type" value="Genomic_DNA"/>
</dbReference>
<evidence type="ECO:0000313" key="2">
    <source>
        <dbReference type="EMBL" id="MBB3045632.1"/>
    </source>
</evidence>
<sequence>MPSARFDRRQVTGYLDALGEGRGADRKPARRRTRGPSGALSTAGGFC</sequence>
<feature type="compositionally biased region" description="Basic and acidic residues" evidence="1">
    <location>
        <begin position="1"/>
        <end position="10"/>
    </location>
</feature>
<name>A0A7W4Z429_9ACTN</name>
<dbReference type="Proteomes" id="UP000589626">
    <property type="component" value="Unassembled WGS sequence"/>
</dbReference>
<gene>
    <name evidence="2" type="ORF">FHU40_005492</name>
</gene>
<comment type="caution">
    <text evidence="2">The sequence shown here is derived from an EMBL/GenBank/DDBJ whole genome shotgun (WGS) entry which is preliminary data.</text>
</comment>
<feature type="region of interest" description="Disordered" evidence="1">
    <location>
        <begin position="1"/>
        <end position="47"/>
    </location>
</feature>
<keyword evidence="3" id="KW-1185">Reference proteome</keyword>
<organism evidence="2 3">
    <name type="scientific">Nocardioides soli</name>
    <dbReference type="NCBI Taxonomy" id="1036020"/>
    <lineage>
        <taxon>Bacteria</taxon>
        <taxon>Bacillati</taxon>
        <taxon>Actinomycetota</taxon>
        <taxon>Actinomycetes</taxon>
        <taxon>Propionibacteriales</taxon>
        <taxon>Nocardioidaceae</taxon>
        <taxon>Nocardioides</taxon>
    </lineage>
</organism>
<reference evidence="2 3" key="1">
    <citation type="submission" date="2020-08" db="EMBL/GenBank/DDBJ databases">
        <title>Sequencing the genomes of 1000 actinobacteria strains.</title>
        <authorList>
            <person name="Klenk H.-P."/>
        </authorList>
    </citation>
    <scope>NUCLEOTIDE SEQUENCE [LARGE SCALE GENOMIC DNA]</scope>
    <source>
        <strain evidence="2 3">DSM 105498</strain>
    </source>
</reference>
<protein>
    <submittedName>
        <fullName evidence="2">Uncharacterized protein</fullName>
    </submittedName>
</protein>
<evidence type="ECO:0000313" key="3">
    <source>
        <dbReference type="Proteomes" id="UP000589626"/>
    </source>
</evidence>